<keyword evidence="1" id="KW-1133">Transmembrane helix</keyword>
<protein>
    <submittedName>
        <fullName evidence="2">DUF2975 domain-containing protein</fullName>
    </submittedName>
</protein>
<reference evidence="2 3" key="1">
    <citation type="submission" date="2019-01" db="EMBL/GenBank/DDBJ databases">
        <title>Genome sequencing of strain DFW100M-13.</title>
        <authorList>
            <person name="Heo J."/>
            <person name="Kim S.-J."/>
            <person name="Kim J.-S."/>
            <person name="Hong S.-B."/>
            <person name="Kwon S.-W."/>
        </authorList>
    </citation>
    <scope>NUCLEOTIDE SEQUENCE [LARGE SCALE GENOMIC DNA]</scope>
    <source>
        <strain evidence="2 3">DFW100M-13</strain>
    </source>
</reference>
<name>A0A4P6EGC1_9MICO</name>
<keyword evidence="1" id="KW-0472">Membrane</keyword>
<evidence type="ECO:0000313" key="3">
    <source>
        <dbReference type="Proteomes" id="UP000293995"/>
    </source>
</evidence>
<accession>A0A4P6EGC1</accession>
<feature type="transmembrane region" description="Helical" evidence="1">
    <location>
        <begin position="12"/>
        <end position="31"/>
    </location>
</feature>
<evidence type="ECO:0000256" key="1">
    <source>
        <dbReference type="SAM" id="Phobius"/>
    </source>
</evidence>
<dbReference type="Pfam" id="PF11188">
    <property type="entry name" value="DUF2975"/>
    <property type="match status" value="1"/>
</dbReference>
<proteinExistence type="predicted"/>
<feature type="transmembrane region" description="Helical" evidence="1">
    <location>
        <begin position="51"/>
        <end position="71"/>
    </location>
</feature>
<dbReference type="InterPro" id="IPR021354">
    <property type="entry name" value="DUF2975"/>
</dbReference>
<evidence type="ECO:0000313" key="2">
    <source>
        <dbReference type="EMBL" id="QAY60483.1"/>
    </source>
</evidence>
<gene>
    <name evidence="2" type="ORF">ET475_11125</name>
</gene>
<organism evidence="2 3">
    <name type="scientific">Microbacterium protaetiae</name>
    <dbReference type="NCBI Taxonomy" id="2509458"/>
    <lineage>
        <taxon>Bacteria</taxon>
        <taxon>Bacillati</taxon>
        <taxon>Actinomycetota</taxon>
        <taxon>Actinomycetes</taxon>
        <taxon>Micrococcales</taxon>
        <taxon>Microbacteriaceae</taxon>
        <taxon>Microbacterium</taxon>
    </lineage>
</organism>
<dbReference type="RefSeq" id="WP_129389973.1">
    <property type="nucleotide sequence ID" value="NZ_CP035494.1"/>
</dbReference>
<dbReference type="EMBL" id="CP035494">
    <property type="protein sequence ID" value="QAY60483.1"/>
    <property type="molecule type" value="Genomic_DNA"/>
</dbReference>
<feature type="transmembrane region" description="Helical" evidence="1">
    <location>
        <begin position="115"/>
        <end position="140"/>
    </location>
</feature>
<dbReference type="KEGG" id="mprt:ET475_11125"/>
<dbReference type="Proteomes" id="UP000293995">
    <property type="component" value="Chromosome"/>
</dbReference>
<feature type="transmembrane region" description="Helical" evidence="1">
    <location>
        <begin position="83"/>
        <end position="109"/>
    </location>
</feature>
<keyword evidence="3" id="KW-1185">Reference proteome</keyword>
<dbReference type="AlphaFoldDB" id="A0A4P6EGC1"/>
<keyword evidence="1" id="KW-0812">Transmembrane</keyword>
<sequence length="158" mass="16647">MRDVAVILTKALIVVLFAALLVCQIVLLPVLAGDVAHDAPEFAGLQVPGVVLTVLLLVCVEVMLVCVWRLLSMVAEDSIFRPAAFRWVDAIIIAVLVAVVLVVAGMILIDRAGAGTPVALIGGILAIIVGLGIALVVVVLRELLRQAVQLEQDMSEVV</sequence>